<feature type="chain" id="PRO_5030940489" description="BZIP domain-containing protein" evidence="2">
    <location>
        <begin position="25"/>
        <end position="568"/>
    </location>
</feature>
<feature type="compositionally biased region" description="Polar residues" evidence="1">
    <location>
        <begin position="284"/>
        <end position="315"/>
    </location>
</feature>
<organism evidence="3">
    <name type="scientific">Entomoneis paludosa</name>
    <dbReference type="NCBI Taxonomy" id="265537"/>
    <lineage>
        <taxon>Eukaryota</taxon>
        <taxon>Sar</taxon>
        <taxon>Stramenopiles</taxon>
        <taxon>Ochrophyta</taxon>
        <taxon>Bacillariophyta</taxon>
        <taxon>Bacillariophyceae</taxon>
        <taxon>Bacillariophycidae</taxon>
        <taxon>Entomoneidaceae</taxon>
        <taxon>Entomoneis</taxon>
    </lineage>
</organism>
<feature type="signal peptide" evidence="2">
    <location>
        <begin position="1"/>
        <end position="24"/>
    </location>
</feature>
<proteinExistence type="predicted"/>
<evidence type="ECO:0000256" key="1">
    <source>
        <dbReference type="SAM" id="MobiDB-lite"/>
    </source>
</evidence>
<feature type="compositionally biased region" description="Low complexity" evidence="1">
    <location>
        <begin position="460"/>
        <end position="469"/>
    </location>
</feature>
<evidence type="ECO:0000313" key="3">
    <source>
        <dbReference type="EMBL" id="CAD9962347.1"/>
    </source>
</evidence>
<reference evidence="3" key="1">
    <citation type="submission" date="2021-01" db="EMBL/GenBank/DDBJ databases">
        <authorList>
            <person name="Corre E."/>
            <person name="Pelletier E."/>
            <person name="Niang G."/>
            <person name="Scheremetjew M."/>
            <person name="Finn R."/>
            <person name="Kale V."/>
            <person name="Holt S."/>
            <person name="Cochrane G."/>
            <person name="Meng A."/>
            <person name="Brown T."/>
            <person name="Cohen L."/>
        </authorList>
    </citation>
    <scope>NUCLEOTIDE SEQUENCE</scope>
    <source>
        <strain evidence="3">CCMP125</strain>
    </source>
</reference>
<evidence type="ECO:0000256" key="2">
    <source>
        <dbReference type="SAM" id="SignalP"/>
    </source>
</evidence>
<dbReference type="EMBL" id="HBHT01015703">
    <property type="protein sequence ID" value="CAD9962347.1"/>
    <property type="molecule type" value="Transcribed_RNA"/>
</dbReference>
<feature type="compositionally biased region" description="Polar residues" evidence="1">
    <location>
        <begin position="450"/>
        <end position="459"/>
    </location>
</feature>
<feature type="region of interest" description="Disordered" evidence="1">
    <location>
        <begin position="283"/>
        <end position="316"/>
    </location>
</feature>
<sequence length="568" mass="61124">MHSTLFFHFSPLLWFWLLPMCLDANQSSTSTTSANMTASSSSCWKYEDIDLLVEALFDPQDEDESPASSTSLDSNQKEIEAISPALDSASAAGVPLKKQRISAVSTVATANAKVFPESYEHKQRKSSVPQRTTAAVATPLVPIAPKPSMSQVLSVTSPPRSKALANFLQAVAISSQEHREIQRTKTVALTEMSAKEQLDFRRERNRCLAKQTRRRKKVQEASLQQQFKGLFQEHERLQTIAKQYCSNEGKNMVRKATDSLRRNISRHIWDQVSCTLSVGDEDQSSLSATAPETVANQESTPVCPSSNESSKQESPTVPIITRPAVALHTTRTRKPSESAAKEEEATTMVLLPSPSAPLSTHFDASFVQTPLPNAWSPAVAAVADDKNTPAIRTATYQHSSSNSDDPADAMLLMTILTDGDMGGGPLTDHYDHGLLTDDSTHCACDDAGSTAATTVDNSETSPLASASSLLPPFSSTLASTVVSVGTEEETNDHDTPSRANAMLVMDCYNHKTPWSASLLIEQPSSVAQEESKATTSNQTAAIPVTPESSPAAGVLSGQSFSIPNPLMG</sequence>
<name>A0A7S2YA12_9STRA</name>
<evidence type="ECO:0008006" key="4">
    <source>
        <dbReference type="Google" id="ProtNLM"/>
    </source>
</evidence>
<accession>A0A7S2YA12</accession>
<gene>
    <name evidence="3" type="ORF">APAL1065_LOCUS10475</name>
</gene>
<feature type="region of interest" description="Disordered" evidence="1">
    <location>
        <begin position="525"/>
        <end position="568"/>
    </location>
</feature>
<feature type="compositionally biased region" description="Polar residues" evidence="1">
    <location>
        <begin position="525"/>
        <end position="540"/>
    </location>
</feature>
<dbReference type="AlphaFoldDB" id="A0A7S2YA12"/>
<dbReference type="CDD" id="cd14809">
    <property type="entry name" value="bZIP_AUREO-like"/>
    <property type="match status" value="1"/>
</dbReference>
<protein>
    <recommendedName>
        <fullName evidence="4">BZIP domain-containing protein</fullName>
    </recommendedName>
</protein>
<keyword evidence="2" id="KW-0732">Signal</keyword>
<feature type="region of interest" description="Disordered" evidence="1">
    <location>
        <begin position="449"/>
        <end position="469"/>
    </location>
</feature>